<dbReference type="NCBIfam" id="NF045950">
    <property type="entry name" value="MAG6090_repeat"/>
    <property type="match status" value="2"/>
</dbReference>
<gene>
    <name evidence="2" type="ORF">K668_03245</name>
</gene>
<sequence length="489" mass="55645">MKKWLLLKGGFLTFASPLISSACFVANIDKGQKENNGEMLSRGEPVRPDRQCGKVLSDNPTCSVINKIKIDNSVHKQADSSKAFSTSAKITGELFSDEYANMAKKAVDRYKKHSNKHAYEYAKMTAELFSDSFGRAVEEVKTKVYRDSISGLDIDLHPTREKPDEMVKENLYKNLKDNKVAKLMGLAARDAGKIFDDTYTDSIKAALDRQRKKIETKKAEAHKNESARMTKELFSDSFGRAIESVKTKIYRDSASGLDINVYPTKDEIVKKTLDKNKKDNEIDRLLGLSARDTGKIFDDTYTDEIKRAKEHEQWLKQFKEPVVFDSRSWDWFVKDPELDKYWLPKVRTYLKRKVLLQLNKDIDKKMAEEIIKGLNDIINNNSGILEIKNGNVWSVDKKWYSLWGGTKYIIPGLTLNHSINNVLRRYITTGGDKDNNHPTIGGFGVGKNGLFVARLSDGVFSIQARIALKDGTYSNTIYNQIIDLSKYLK</sequence>
<dbReference type="RefSeq" id="WP_013954985.1">
    <property type="nucleotide sequence ID" value="NZ_CP005933.1"/>
</dbReference>
<keyword evidence="2" id="KW-0449">Lipoprotein</keyword>
<proteinExistence type="predicted"/>
<dbReference type="AlphaFoldDB" id="A0A059Y004"/>
<evidence type="ECO:0000313" key="2">
    <source>
        <dbReference type="EMBL" id="AIA34219.1"/>
    </source>
</evidence>
<dbReference type="PROSITE" id="PS51257">
    <property type="entry name" value="PROKAR_LIPOPROTEIN"/>
    <property type="match status" value="1"/>
</dbReference>
<feature type="chain" id="PRO_5001581898" evidence="1">
    <location>
        <begin position="23"/>
        <end position="489"/>
    </location>
</feature>
<evidence type="ECO:0000256" key="1">
    <source>
        <dbReference type="SAM" id="SignalP"/>
    </source>
</evidence>
<dbReference type="HOGENOM" id="CLU_031033_0_0_14"/>
<dbReference type="PATRIC" id="fig|1316930.3.peg.663"/>
<dbReference type="EMBL" id="CP005933">
    <property type="protein sequence ID" value="AIA34219.1"/>
    <property type="molecule type" value="Genomic_DNA"/>
</dbReference>
<accession>A0A059Y004</accession>
<evidence type="ECO:0000313" key="3">
    <source>
        <dbReference type="Proteomes" id="UP000027182"/>
    </source>
</evidence>
<dbReference type="NCBIfam" id="NF045931">
    <property type="entry name" value="LP_sig_MAG6090"/>
    <property type="match status" value="1"/>
</dbReference>
<organism evidence="2 3">
    <name type="scientific">Mycoplasmopsis bovis CQ-W70</name>
    <dbReference type="NCBI Taxonomy" id="1316930"/>
    <lineage>
        <taxon>Bacteria</taxon>
        <taxon>Bacillati</taxon>
        <taxon>Mycoplasmatota</taxon>
        <taxon>Mycoplasmoidales</taxon>
        <taxon>Metamycoplasmataceae</taxon>
        <taxon>Mycoplasmopsis</taxon>
    </lineage>
</organism>
<protein>
    <submittedName>
        <fullName evidence="2">Lipoprotein</fullName>
    </submittedName>
</protein>
<feature type="signal peptide" evidence="1">
    <location>
        <begin position="1"/>
        <end position="22"/>
    </location>
</feature>
<dbReference type="KEGG" id="mbq:K668_03245"/>
<dbReference type="Proteomes" id="UP000027182">
    <property type="component" value="Chromosome"/>
</dbReference>
<keyword evidence="1" id="KW-0732">Signal</keyword>
<reference evidence="2 3" key="1">
    <citation type="submission" date="2013-04" db="EMBL/GenBank/DDBJ databases">
        <authorList>
            <person name="Lin L."/>
            <person name="Zeng Z."/>
            <person name="Xie J."/>
            <person name="Luo L."/>
            <person name="Yang Z."/>
            <person name="Liang W."/>
            <person name="Lin H."/>
            <person name="Dong C."/>
            <person name="Sun Y."/>
        </authorList>
    </citation>
    <scope>NUCLEOTIDE SEQUENCE [LARGE SCALE GENOMIC DNA]</scope>
    <source>
        <strain evidence="2 3">CQ-W70</strain>
    </source>
</reference>
<name>A0A059Y004_MYCBV</name>